<dbReference type="SUPFAM" id="SSF116858">
    <property type="entry name" value="Hypothetical membrane protein Ta0354, soluble domain"/>
    <property type="match status" value="1"/>
</dbReference>
<dbReference type="GeneID" id="41588940"/>
<feature type="transmembrane region" description="Helical" evidence="1">
    <location>
        <begin position="12"/>
        <end position="33"/>
    </location>
</feature>
<dbReference type="Pfam" id="PF11433">
    <property type="entry name" value="DUF3198"/>
    <property type="match status" value="1"/>
</dbReference>
<sequence length="125" mass="14922">MASKLREFSLYFYLVIAVVGLIFLLFSTNYIFFHNGAVNTYSFGMNTIGNWNDWVFIISLFVSGAFLYYVYKWIDDDRFFMKNINSDSKSHFMKNMKKLEKIAREHGSLYQQMLQNKKSFWKIKA</sequence>
<evidence type="ECO:0000313" key="6">
    <source>
        <dbReference type="Proteomes" id="UP000195607"/>
    </source>
</evidence>
<evidence type="ECO:0000256" key="1">
    <source>
        <dbReference type="SAM" id="Phobius"/>
    </source>
</evidence>
<gene>
    <name evidence="4" type="ORF">CPM_1669</name>
    <name evidence="3" type="ORF">CSP5_1698</name>
</gene>
<dbReference type="InterPro" id="IPR036171">
    <property type="entry name" value="Ta0354_soluble_sf"/>
</dbReference>
<proteinExistence type="predicted"/>
<dbReference type="EMBL" id="LT719092">
    <property type="protein sequence ID" value="SJK85455.1"/>
    <property type="molecule type" value="Genomic_DNA"/>
</dbReference>
<dbReference type="RefSeq" id="WP_021790435.1">
    <property type="nucleotide sequence ID" value="NZ_LT671858.1"/>
</dbReference>
<dbReference type="Proteomes" id="UP000195607">
    <property type="component" value="Chromosome I"/>
</dbReference>
<dbReference type="AlphaFoldDB" id="A0A1N5W9A4"/>
<feature type="domain" description="Uncharacterised membrane protein Ta0354 soluble" evidence="2">
    <location>
        <begin position="80"/>
        <end position="124"/>
    </location>
</feature>
<reference evidence="3 6" key="1">
    <citation type="submission" date="2016-04" db="EMBL/GenBank/DDBJ databases">
        <authorList>
            <person name="Evans L.H."/>
            <person name="Alamgir A."/>
            <person name="Owens N."/>
            <person name="Weber N.D."/>
            <person name="Virtaneva K."/>
            <person name="Barbian K."/>
            <person name="Babar A."/>
            <person name="Rosenke K."/>
        </authorList>
    </citation>
    <scope>NUCLEOTIDE SEQUENCE [LARGE SCALE GENOMIC DNA]</scope>
    <source>
        <strain evidence="3">S5</strain>
        <strain evidence="6">S5(T) (JCM 30642 \VKM B-2941)</strain>
    </source>
</reference>
<keyword evidence="1" id="KW-0812">Transmembrane</keyword>
<keyword evidence="5" id="KW-1185">Reference proteome</keyword>
<dbReference type="Gene3D" id="1.20.58.290">
    <property type="entry name" value="Hypothetical membrane protein ta0354_69_121"/>
    <property type="match status" value="1"/>
</dbReference>
<keyword evidence="1" id="KW-1133">Transmembrane helix</keyword>
<name>A0A1N5W9A4_9ARCH</name>
<organism evidence="3 6">
    <name type="scientific">Cuniculiplasma divulgatum</name>
    <dbReference type="NCBI Taxonomy" id="1673428"/>
    <lineage>
        <taxon>Archaea</taxon>
        <taxon>Methanobacteriati</taxon>
        <taxon>Thermoplasmatota</taxon>
        <taxon>Thermoplasmata</taxon>
        <taxon>Thermoplasmatales</taxon>
        <taxon>Cuniculiplasmataceae</taxon>
        <taxon>Cuniculiplasma</taxon>
    </lineage>
</organism>
<dbReference type="EMBL" id="LT671858">
    <property type="protein sequence ID" value="SIM81200.1"/>
    <property type="molecule type" value="Genomic_DNA"/>
</dbReference>
<dbReference type="KEGG" id="cdiv:CPM_1669"/>
<reference evidence="4" key="3">
    <citation type="submission" date="2016-06" db="EMBL/GenBank/DDBJ databases">
        <authorList>
            <person name="Olsen C.W."/>
            <person name="Carey S."/>
            <person name="Hinshaw L."/>
            <person name="Karasin A.I."/>
        </authorList>
    </citation>
    <scope>NUCLEOTIDE SEQUENCE [LARGE SCALE GENOMIC DNA]</scope>
    <source>
        <strain evidence="4">PM4</strain>
    </source>
</reference>
<dbReference type="STRING" id="1673428.CPM_1669"/>
<dbReference type="Proteomes" id="UP000187822">
    <property type="component" value="Chromosome I"/>
</dbReference>
<protein>
    <submittedName>
        <fullName evidence="3">Membrane protein</fullName>
    </submittedName>
</protein>
<evidence type="ECO:0000313" key="4">
    <source>
        <dbReference type="EMBL" id="SJK85455.1"/>
    </source>
</evidence>
<evidence type="ECO:0000313" key="5">
    <source>
        <dbReference type="Proteomes" id="UP000187822"/>
    </source>
</evidence>
<evidence type="ECO:0000313" key="3">
    <source>
        <dbReference type="EMBL" id="SIM81200.1"/>
    </source>
</evidence>
<reference evidence="5" key="2">
    <citation type="submission" date="2016-06" db="EMBL/GenBank/DDBJ databases">
        <authorList>
            <person name="Toshchakov V.S."/>
        </authorList>
    </citation>
    <scope>NUCLEOTIDE SEQUENCE [LARGE SCALE GENOMIC DNA]</scope>
    <source>
        <strain>PM4 (JCM 30641</strain>
        <strain evidence="5">\VKM B-2940)</strain>
    </source>
</reference>
<evidence type="ECO:0000259" key="2">
    <source>
        <dbReference type="Pfam" id="PF11433"/>
    </source>
</evidence>
<dbReference type="InterPro" id="IPR024504">
    <property type="entry name" value="Unchr_Ta0354_soluble_domain"/>
</dbReference>
<accession>A0A1N5W9A4</accession>
<keyword evidence="1" id="KW-0472">Membrane</keyword>
<feature type="transmembrane region" description="Helical" evidence="1">
    <location>
        <begin position="53"/>
        <end position="71"/>
    </location>
</feature>